<accession>A0ABZ3J6A3</accession>
<proteinExistence type="predicted"/>
<evidence type="ECO:0000313" key="2">
    <source>
        <dbReference type="Proteomes" id="UP000216052"/>
    </source>
</evidence>
<dbReference type="EMBL" id="CP155571">
    <property type="protein sequence ID" value="XFO73927.1"/>
    <property type="molecule type" value="Genomic_DNA"/>
</dbReference>
<dbReference type="Proteomes" id="UP000216052">
    <property type="component" value="Chromosome"/>
</dbReference>
<name>A0ABZ3J6A3_SPOA4</name>
<organism evidence="1 2">
    <name type="scientific">Sporomusa acidovorans (strain ATCC 49682 / DSM 3132 / Mol)</name>
    <dbReference type="NCBI Taxonomy" id="1123286"/>
    <lineage>
        <taxon>Bacteria</taxon>
        <taxon>Bacillati</taxon>
        <taxon>Bacillota</taxon>
        <taxon>Negativicutes</taxon>
        <taxon>Selenomonadales</taxon>
        <taxon>Sporomusaceae</taxon>
        <taxon>Sporomusa</taxon>
    </lineage>
</organism>
<dbReference type="RefSeq" id="WP_093797286.1">
    <property type="nucleotide sequence ID" value="NZ_CP155571.1"/>
</dbReference>
<protein>
    <submittedName>
        <fullName evidence="1">Uncharacterized protein</fullName>
    </submittedName>
</protein>
<sequence>MIIKYVRYQDSITIKPENDIERNIASSQQFLEFSNQLLLKNKFKPIDNAVLYSVKDEITQHLLTIWNYPGSVEVVIQ</sequence>
<gene>
    <name evidence="1" type="ORF">SPACI_040350</name>
</gene>
<evidence type="ECO:0000313" key="1">
    <source>
        <dbReference type="EMBL" id="XFO73927.1"/>
    </source>
</evidence>
<keyword evidence="2" id="KW-1185">Reference proteome</keyword>
<reference evidence="1" key="1">
    <citation type="submission" date="2024-05" db="EMBL/GenBank/DDBJ databases">
        <title>Isolation and characterization of Sporomusa carbonis sp. nov., a carboxydotrophic hydrogenogen in the genus of Sporomusa isolated from a charcoal burning pile.</title>
        <authorList>
            <person name="Boeer T."/>
            <person name="Rosenbaum F."/>
            <person name="Eysell L."/>
            <person name="Mueller V."/>
            <person name="Daniel R."/>
            <person name="Poehlein A."/>
        </authorList>
    </citation>
    <scope>NUCLEOTIDE SEQUENCE [LARGE SCALE GENOMIC DNA]</scope>
    <source>
        <strain evidence="1">DSM 3132</strain>
    </source>
</reference>